<accession>A0A6G1HVJ9</accession>
<dbReference type="PANTHER" id="PTHR37827:SF1">
    <property type="entry name" value="HNH DOMAIN-CONTAINING PROTEIN"/>
    <property type="match status" value="1"/>
</dbReference>
<evidence type="ECO:0000313" key="2">
    <source>
        <dbReference type="EMBL" id="KAF2399867.1"/>
    </source>
</evidence>
<protein>
    <recommendedName>
        <fullName evidence="4">HNH domain-containing protein</fullName>
    </recommendedName>
</protein>
<reference evidence="2" key="1">
    <citation type="journal article" date="2020" name="Stud. Mycol.">
        <title>101 Dothideomycetes genomes: a test case for predicting lifestyles and emergence of pathogens.</title>
        <authorList>
            <person name="Haridas S."/>
            <person name="Albert R."/>
            <person name="Binder M."/>
            <person name="Bloem J."/>
            <person name="Labutti K."/>
            <person name="Salamov A."/>
            <person name="Andreopoulos B."/>
            <person name="Baker S."/>
            <person name="Barry K."/>
            <person name="Bills G."/>
            <person name="Bluhm B."/>
            <person name="Cannon C."/>
            <person name="Castanera R."/>
            <person name="Culley D."/>
            <person name="Daum C."/>
            <person name="Ezra D."/>
            <person name="Gonzalez J."/>
            <person name="Henrissat B."/>
            <person name="Kuo A."/>
            <person name="Liang C."/>
            <person name="Lipzen A."/>
            <person name="Lutzoni F."/>
            <person name="Magnuson J."/>
            <person name="Mondo S."/>
            <person name="Nolan M."/>
            <person name="Ohm R."/>
            <person name="Pangilinan J."/>
            <person name="Park H.-J."/>
            <person name="Ramirez L."/>
            <person name="Alfaro M."/>
            <person name="Sun H."/>
            <person name="Tritt A."/>
            <person name="Yoshinaga Y."/>
            <person name="Zwiers L.-H."/>
            <person name="Turgeon B."/>
            <person name="Goodwin S."/>
            <person name="Spatafora J."/>
            <person name="Crous P."/>
            <person name="Grigoriev I."/>
        </authorList>
    </citation>
    <scope>NUCLEOTIDE SEQUENCE</scope>
    <source>
        <strain evidence="2">CBS 262.69</strain>
    </source>
</reference>
<gene>
    <name evidence="2" type="ORF">EJ06DRAFT_562128</name>
</gene>
<feature type="region of interest" description="Disordered" evidence="1">
    <location>
        <begin position="26"/>
        <end position="67"/>
    </location>
</feature>
<name>A0A6G1HVJ9_9PEZI</name>
<dbReference type="EMBL" id="ML996696">
    <property type="protein sequence ID" value="KAF2399867.1"/>
    <property type="molecule type" value="Genomic_DNA"/>
</dbReference>
<feature type="compositionally biased region" description="Basic residues" evidence="1">
    <location>
        <begin position="33"/>
        <end position="51"/>
    </location>
</feature>
<keyword evidence="3" id="KW-1185">Reference proteome</keyword>
<proteinExistence type="predicted"/>
<dbReference type="Proteomes" id="UP000799640">
    <property type="component" value="Unassembled WGS sequence"/>
</dbReference>
<organism evidence="2 3">
    <name type="scientific">Trichodelitschia bisporula</name>
    <dbReference type="NCBI Taxonomy" id="703511"/>
    <lineage>
        <taxon>Eukaryota</taxon>
        <taxon>Fungi</taxon>
        <taxon>Dikarya</taxon>
        <taxon>Ascomycota</taxon>
        <taxon>Pezizomycotina</taxon>
        <taxon>Dothideomycetes</taxon>
        <taxon>Dothideomycetes incertae sedis</taxon>
        <taxon>Phaeotrichales</taxon>
        <taxon>Phaeotrichaceae</taxon>
        <taxon>Trichodelitschia</taxon>
    </lineage>
</organism>
<sequence length="274" mass="30917">MNSIPDEEKSNYEVFRDVLSNFVIAHSSDPIHKPRKRAKGRKPRKRAKGRKQAVAAEDSTDENPPAANNAEELIDFVEYLAQELFPSLPTPLRTLSYAAFQSDPTPFEPYALPLTNSTLEATLLPHLPPSVLDSLTAYSLAEPTDGSLKSSADLANLFNHLLTSYIGILTAPPPQYASTRTSACELCDRSWIPLTYHHLIPRSTHSKAIKRGWAAGEWELNKVAWLCGACHRFVHRCASNEDLARDWSSVEKLQHREDVQEFTAWVRNIRWKSR</sequence>
<dbReference type="PANTHER" id="PTHR37827">
    <property type="entry name" value="TUDOR DOMAIN-CONTAINING PROTEIN"/>
    <property type="match status" value="1"/>
</dbReference>
<evidence type="ECO:0008006" key="4">
    <source>
        <dbReference type="Google" id="ProtNLM"/>
    </source>
</evidence>
<dbReference type="OrthoDB" id="4850648at2759"/>
<evidence type="ECO:0000313" key="3">
    <source>
        <dbReference type="Proteomes" id="UP000799640"/>
    </source>
</evidence>
<evidence type="ECO:0000256" key="1">
    <source>
        <dbReference type="SAM" id="MobiDB-lite"/>
    </source>
</evidence>
<dbReference type="AlphaFoldDB" id="A0A6G1HVJ9"/>